<reference evidence="2" key="1">
    <citation type="submission" date="2020-01" db="EMBL/GenBank/DDBJ databases">
        <title>Genome Sequencing of Three Apophysomyces-Like Fungal Strains Confirms a Novel Fungal Genus in the Mucoromycota with divergent Burkholderia-like Endosymbiotic Bacteria.</title>
        <authorList>
            <person name="Stajich J.E."/>
            <person name="Macias A.M."/>
            <person name="Carter-House D."/>
            <person name="Lovett B."/>
            <person name="Kasson L.R."/>
            <person name="Berry K."/>
            <person name="Grigoriev I."/>
            <person name="Chang Y."/>
            <person name="Spatafora J."/>
            <person name="Kasson M.T."/>
        </authorList>
    </citation>
    <scope>NUCLEOTIDE SEQUENCE</scope>
    <source>
        <strain evidence="2">NRRL A-21654</strain>
    </source>
</reference>
<dbReference type="GO" id="GO:0030674">
    <property type="term" value="F:protein-macromolecule adaptor activity"/>
    <property type="evidence" value="ECO:0007669"/>
    <property type="project" value="TreeGrafter"/>
</dbReference>
<dbReference type="InterPro" id="IPR050357">
    <property type="entry name" value="Arrestin_domain-protein"/>
</dbReference>
<keyword evidence="3" id="KW-1185">Reference proteome</keyword>
<feature type="domain" description="Arrestin C-terminal-like" evidence="1">
    <location>
        <begin position="164"/>
        <end position="292"/>
    </location>
</feature>
<dbReference type="SUPFAM" id="SSF81296">
    <property type="entry name" value="E set domains"/>
    <property type="match status" value="1"/>
</dbReference>
<gene>
    <name evidence="2" type="ORF">EC973_003756</name>
</gene>
<dbReference type="EMBL" id="JABAYA010000217">
    <property type="protein sequence ID" value="KAF7722034.1"/>
    <property type="molecule type" value="Genomic_DNA"/>
</dbReference>
<dbReference type="InterPro" id="IPR014752">
    <property type="entry name" value="Arrestin-like_C"/>
</dbReference>
<name>A0A8H7BM38_9FUNG</name>
<sequence length="351" mass="40159">MIRNSLSIDLVEPVVYLRGHPKDKHTPNLLRGIIRIGLVHPVHIESVTIQFIGTAKTLWPEASQHWDKQILVDSVIPIWRLPIYLKKGSHSIPFEILLSNALSESIECGLGTVRYKLRCRVHLKPWSIFGAYLKADCPVVLVRLPSADTPRCITQTHLLDDDQLDIVIDSAHIAPGIPLSLSIRFSRPGFSIDQLIVKLIERQKFHAPSKHTTRILHHEITLDSPDPPAIVDKEEIRAVYAIPDKQTLLVHPSTTNRNIRVRHWIQVSLQLLLPENAKREILLDAPITVLENSIDDYMTLPVYQQIDNAHTNFAQDTTRPALRMPSFWLKRFQQRYLSKHDRAPPKYNMAS</sequence>
<dbReference type="Pfam" id="PF02752">
    <property type="entry name" value="Arrestin_C"/>
    <property type="match status" value="1"/>
</dbReference>
<evidence type="ECO:0000313" key="3">
    <source>
        <dbReference type="Proteomes" id="UP000605846"/>
    </source>
</evidence>
<accession>A0A8H7BM38</accession>
<proteinExistence type="predicted"/>
<evidence type="ECO:0000259" key="1">
    <source>
        <dbReference type="Pfam" id="PF02752"/>
    </source>
</evidence>
<evidence type="ECO:0000313" key="2">
    <source>
        <dbReference type="EMBL" id="KAF7722034.1"/>
    </source>
</evidence>
<dbReference type="Proteomes" id="UP000605846">
    <property type="component" value="Unassembled WGS sequence"/>
</dbReference>
<dbReference type="GO" id="GO:0005829">
    <property type="term" value="C:cytosol"/>
    <property type="evidence" value="ECO:0007669"/>
    <property type="project" value="TreeGrafter"/>
</dbReference>
<dbReference type="GO" id="GO:0070086">
    <property type="term" value="P:ubiquitin-dependent endocytosis"/>
    <property type="evidence" value="ECO:0007669"/>
    <property type="project" value="TreeGrafter"/>
</dbReference>
<dbReference type="PANTHER" id="PTHR11188">
    <property type="entry name" value="ARRESTIN DOMAIN CONTAINING PROTEIN"/>
    <property type="match status" value="1"/>
</dbReference>
<organism evidence="2 3">
    <name type="scientific">Apophysomyces ossiformis</name>
    <dbReference type="NCBI Taxonomy" id="679940"/>
    <lineage>
        <taxon>Eukaryota</taxon>
        <taxon>Fungi</taxon>
        <taxon>Fungi incertae sedis</taxon>
        <taxon>Mucoromycota</taxon>
        <taxon>Mucoromycotina</taxon>
        <taxon>Mucoromycetes</taxon>
        <taxon>Mucorales</taxon>
        <taxon>Mucorineae</taxon>
        <taxon>Mucoraceae</taxon>
        <taxon>Apophysomyces</taxon>
    </lineage>
</organism>
<dbReference type="AlphaFoldDB" id="A0A8H7BM38"/>
<dbReference type="Gene3D" id="2.60.40.640">
    <property type="match status" value="1"/>
</dbReference>
<dbReference type="GO" id="GO:0031625">
    <property type="term" value="F:ubiquitin protein ligase binding"/>
    <property type="evidence" value="ECO:0007669"/>
    <property type="project" value="TreeGrafter"/>
</dbReference>
<dbReference type="OrthoDB" id="2238745at2759"/>
<dbReference type="PANTHER" id="PTHR11188:SF17">
    <property type="entry name" value="FI21816P1"/>
    <property type="match status" value="1"/>
</dbReference>
<dbReference type="GO" id="GO:0005886">
    <property type="term" value="C:plasma membrane"/>
    <property type="evidence" value="ECO:0007669"/>
    <property type="project" value="TreeGrafter"/>
</dbReference>
<comment type="caution">
    <text evidence="2">The sequence shown here is derived from an EMBL/GenBank/DDBJ whole genome shotgun (WGS) entry which is preliminary data.</text>
</comment>
<dbReference type="InterPro" id="IPR011022">
    <property type="entry name" value="Arrestin_C-like"/>
</dbReference>
<dbReference type="InterPro" id="IPR014756">
    <property type="entry name" value="Ig_E-set"/>
</dbReference>
<protein>
    <recommendedName>
        <fullName evidence="1">Arrestin C-terminal-like domain-containing protein</fullName>
    </recommendedName>
</protein>